<dbReference type="InterPro" id="IPR015424">
    <property type="entry name" value="PyrdxlP-dep_Trfase"/>
</dbReference>
<gene>
    <name evidence="14" type="ORF">TrVE_jg7931</name>
</gene>
<keyword evidence="9" id="KW-0368">Histidine biosynthesis</keyword>
<evidence type="ECO:0000313" key="14">
    <source>
        <dbReference type="EMBL" id="GMI06587.1"/>
    </source>
</evidence>
<evidence type="ECO:0000256" key="9">
    <source>
        <dbReference type="ARBA" id="ARBA00023102"/>
    </source>
</evidence>
<accession>A0A9W7CAZ7</accession>
<evidence type="ECO:0000256" key="3">
    <source>
        <dbReference type="ARBA" id="ARBA00008392"/>
    </source>
</evidence>
<evidence type="ECO:0000256" key="4">
    <source>
        <dbReference type="ARBA" id="ARBA00012748"/>
    </source>
</evidence>
<dbReference type="PROSITE" id="PS00599">
    <property type="entry name" value="AA_TRANSFER_CLASS_2"/>
    <property type="match status" value="1"/>
</dbReference>
<dbReference type="Gene3D" id="3.40.640.10">
    <property type="entry name" value="Type I PLP-dependent aspartate aminotransferase-like (Major domain)"/>
    <property type="match status" value="1"/>
</dbReference>
<dbReference type="EMBL" id="BRXX01000351">
    <property type="protein sequence ID" value="GMI06587.1"/>
    <property type="molecule type" value="Genomic_DNA"/>
</dbReference>
<organism evidence="14 15">
    <name type="scientific">Triparma verrucosa</name>
    <dbReference type="NCBI Taxonomy" id="1606542"/>
    <lineage>
        <taxon>Eukaryota</taxon>
        <taxon>Sar</taxon>
        <taxon>Stramenopiles</taxon>
        <taxon>Ochrophyta</taxon>
        <taxon>Bolidophyceae</taxon>
        <taxon>Parmales</taxon>
        <taxon>Triparmaceae</taxon>
        <taxon>Triparma</taxon>
    </lineage>
</organism>
<dbReference type="InterPro" id="IPR015422">
    <property type="entry name" value="PyrdxlP-dep_Trfase_small"/>
</dbReference>
<dbReference type="GO" id="GO:0000105">
    <property type="term" value="P:L-histidine biosynthetic process"/>
    <property type="evidence" value="ECO:0007669"/>
    <property type="project" value="UniProtKB-KW"/>
</dbReference>
<dbReference type="InterPro" id="IPR001917">
    <property type="entry name" value="Aminotrans_II_pyridoxalP_BS"/>
</dbReference>
<dbReference type="SUPFAM" id="SSF53383">
    <property type="entry name" value="PLP-dependent transferases"/>
    <property type="match status" value="1"/>
</dbReference>
<dbReference type="CDD" id="cd00609">
    <property type="entry name" value="AAT_like"/>
    <property type="match status" value="1"/>
</dbReference>
<evidence type="ECO:0000256" key="1">
    <source>
        <dbReference type="ARBA" id="ARBA00001933"/>
    </source>
</evidence>
<comment type="pathway">
    <text evidence="2">Amino-acid biosynthesis; L-histidine biosynthesis; L-histidine from 5-phospho-alpha-D-ribose 1-diphosphate: step 7/9.</text>
</comment>
<dbReference type="InterPro" id="IPR015421">
    <property type="entry name" value="PyrdxlP-dep_Trfase_major"/>
</dbReference>
<feature type="domain" description="Aminotransferase class I/classII large" evidence="13">
    <location>
        <begin position="99"/>
        <end position="401"/>
    </location>
</feature>
<dbReference type="AlphaFoldDB" id="A0A9W7CAZ7"/>
<reference evidence="15" key="1">
    <citation type="journal article" date="2023" name="Commun. Biol.">
        <title>Genome analysis of Parmales, the sister group of diatoms, reveals the evolutionary specialization of diatoms from phago-mixotrophs to photoautotrophs.</title>
        <authorList>
            <person name="Ban H."/>
            <person name="Sato S."/>
            <person name="Yoshikawa S."/>
            <person name="Yamada K."/>
            <person name="Nakamura Y."/>
            <person name="Ichinomiya M."/>
            <person name="Sato N."/>
            <person name="Blanc-Mathieu R."/>
            <person name="Endo H."/>
            <person name="Kuwata A."/>
            <person name="Ogata H."/>
        </authorList>
    </citation>
    <scope>NUCLEOTIDE SEQUENCE [LARGE SCALE GENOMIC DNA]</scope>
    <source>
        <strain evidence="15">NIES 3699</strain>
    </source>
</reference>
<keyword evidence="5" id="KW-0032">Aminotransferase</keyword>
<dbReference type="Pfam" id="PF00155">
    <property type="entry name" value="Aminotran_1_2"/>
    <property type="match status" value="1"/>
</dbReference>
<evidence type="ECO:0000256" key="8">
    <source>
        <dbReference type="ARBA" id="ARBA00022898"/>
    </source>
</evidence>
<evidence type="ECO:0000256" key="2">
    <source>
        <dbReference type="ARBA" id="ARBA00005011"/>
    </source>
</evidence>
<dbReference type="InterPro" id="IPR004839">
    <property type="entry name" value="Aminotransferase_I/II_large"/>
</dbReference>
<dbReference type="NCBIfam" id="TIGR01141">
    <property type="entry name" value="hisC"/>
    <property type="match status" value="1"/>
</dbReference>
<evidence type="ECO:0000313" key="15">
    <source>
        <dbReference type="Proteomes" id="UP001165160"/>
    </source>
</evidence>
<name>A0A9W7CAZ7_9STRA</name>
<dbReference type="InterPro" id="IPR005861">
    <property type="entry name" value="HisP_aminotrans"/>
</dbReference>
<dbReference type="Proteomes" id="UP001165160">
    <property type="component" value="Unassembled WGS sequence"/>
</dbReference>
<dbReference type="PANTHER" id="PTHR42885:SF2">
    <property type="entry name" value="HISTIDINOL-PHOSPHATE AMINOTRANSFERASE"/>
    <property type="match status" value="1"/>
</dbReference>
<dbReference type="EC" id="2.6.1.9" evidence="4"/>
<comment type="caution">
    <text evidence="14">The sequence shown here is derived from an EMBL/GenBank/DDBJ whole genome shotgun (WGS) entry which is preliminary data.</text>
</comment>
<feature type="compositionally biased region" description="Low complexity" evidence="12">
    <location>
        <begin position="36"/>
        <end position="53"/>
    </location>
</feature>
<dbReference type="GO" id="GO:0004400">
    <property type="term" value="F:histidinol-phosphate transaminase activity"/>
    <property type="evidence" value="ECO:0007669"/>
    <property type="project" value="UniProtKB-EC"/>
</dbReference>
<evidence type="ECO:0000256" key="5">
    <source>
        <dbReference type="ARBA" id="ARBA00022576"/>
    </source>
</evidence>
<keyword evidence="7" id="KW-0808">Transferase</keyword>
<sequence>MTSDHTQIQTFCIGALTGLTLSYVYNQIKASKKSRPSSSPSSSSNSSSKSSSGASVCAAYARPNILTLQPYRCARDDYETGLLLDANENTLGPSLSSPDTQELERYPSPYQIPLKQKLSKIRNVKPENIFVGVGSDEAIDMLYRIFCIPSVSNVITTPPTYGMYKVSAVTNDVQIKPVPLSPSYDLRVPEMLEAVDENTRIIWICSPGNPTSKCVKSSDIRKIASSFSGIVVLDEAYIDFAESGSLCHLLETYPNIVVLQTLSKAFGLAGIRCGFAISSKEIIELMNRVKAPYNLNKLSSAVALDALNNYSTLQKNIKLLIKERERVKSSLESRPYVVRVQQSDSNFLLFELKRNAKLIYQVMADEYSVVTRYRGAEVHCGECVRVTVGKEEENEEFLKALDGAWERVEGEKSL</sequence>
<protein>
    <recommendedName>
        <fullName evidence="4">histidinol-phosphate transaminase</fullName>
        <ecNumber evidence="4">2.6.1.9</ecNumber>
    </recommendedName>
    <alternativeName>
        <fullName evidence="10">Imidazole acetol-phosphate transaminase</fullName>
    </alternativeName>
</protein>
<evidence type="ECO:0000256" key="11">
    <source>
        <dbReference type="ARBA" id="ARBA00047481"/>
    </source>
</evidence>
<evidence type="ECO:0000259" key="13">
    <source>
        <dbReference type="Pfam" id="PF00155"/>
    </source>
</evidence>
<proteinExistence type="inferred from homology"/>
<dbReference type="GO" id="GO:0030170">
    <property type="term" value="F:pyridoxal phosphate binding"/>
    <property type="evidence" value="ECO:0007669"/>
    <property type="project" value="InterPro"/>
</dbReference>
<evidence type="ECO:0000256" key="7">
    <source>
        <dbReference type="ARBA" id="ARBA00022679"/>
    </source>
</evidence>
<dbReference type="PANTHER" id="PTHR42885">
    <property type="entry name" value="HISTIDINOL-PHOSPHATE AMINOTRANSFERASE-RELATED"/>
    <property type="match status" value="1"/>
</dbReference>
<comment type="similarity">
    <text evidence="3">Belongs to the class-II pyridoxal-phosphate-dependent aminotransferase family.</text>
</comment>
<evidence type="ECO:0000256" key="10">
    <source>
        <dbReference type="ARBA" id="ARBA00030262"/>
    </source>
</evidence>
<evidence type="ECO:0000256" key="12">
    <source>
        <dbReference type="SAM" id="MobiDB-lite"/>
    </source>
</evidence>
<keyword evidence="8" id="KW-0663">Pyridoxal phosphate</keyword>
<comment type="catalytic activity">
    <reaction evidence="11">
        <text>L-histidinol phosphate + 2-oxoglutarate = 3-(imidazol-4-yl)-2-oxopropyl phosphate + L-glutamate</text>
        <dbReference type="Rhea" id="RHEA:23744"/>
        <dbReference type="ChEBI" id="CHEBI:16810"/>
        <dbReference type="ChEBI" id="CHEBI:29985"/>
        <dbReference type="ChEBI" id="CHEBI:57766"/>
        <dbReference type="ChEBI" id="CHEBI:57980"/>
        <dbReference type="EC" id="2.6.1.9"/>
    </reaction>
</comment>
<keyword evidence="15" id="KW-1185">Reference proteome</keyword>
<comment type="cofactor">
    <cofactor evidence="1">
        <name>pyridoxal 5'-phosphate</name>
        <dbReference type="ChEBI" id="CHEBI:597326"/>
    </cofactor>
</comment>
<evidence type="ECO:0000256" key="6">
    <source>
        <dbReference type="ARBA" id="ARBA00022605"/>
    </source>
</evidence>
<dbReference type="HAMAP" id="MF_01023">
    <property type="entry name" value="HisC_aminotrans_2"/>
    <property type="match status" value="1"/>
</dbReference>
<feature type="region of interest" description="Disordered" evidence="12">
    <location>
        <begin position="32"/>
        <end position="53"/>
    </location>
</feature>
<keyword evidence="6" id="KW-0028">Amino-acid biosynthesis</keyword>
<dbReference type="Gene3D" id="3.90.1150.10">
    <property type="entry name" value="Aspartate Aminotransferase, domain 1"/>
    <property type="match status" value="1"/>
</dbReference>